<dbReference type="SUPFAM" id="SSF48371">
    <property type="entry name" value="ARM repeat"/>
    <property type="match status" value="2"/>
</dbReference>
<dbReference type="InterPro" id="IPR011989">
    <property type="entry name" value="ARM-like"/>
</dbReference>
<evidence type="ECO:0000313" key="8">
    <source>
        <dbReference type="Proteomes" id="UP000789375"/>
    </source>
</evidence>
<dbReference type="EMBL" id="CAJVPP010000522">
    <property type="protein sequence ID" value="CAG8490002.1"/>
    <property type="molecule type" value="Genomic_DNA"/>
</dbReference>
<dbReference type="GO" id="GO:0000785">
    <property type="term" value="C:chromatin"/>
    <property type="evidence" value="ECO:0007669"/>
    <property type="project" value="TreeGrafter"/>
</dbReference>
<evidence type="ECO:0000256" key="6">
    <source>
        <dbReference type="SAM" id="MobiDB-lite"/>
    </source>
</evidence>
<evidence type="ECO:0000256" key="1">
    <source>
        <dbReference type="ARBA" id="ARBA00004123"/>
    </source>
</evidence>
<dbReference type="Gene3D" id="1.25.10.10">
    <property type="entry name" value="Leucine-rich Repeat Variant"/>
    <property type="match status" value="2"/>
</dbReference>
<proteinExistence type="predicted"/>
<dbReference type="GO" id="GO:0051301">
    <property type="term" value="P:cell division"/>
    <property type="evidence" value="ECO:0007669"/>
    <property type="project" value="UniProtKB-KW"/>
</dbReference>
<comment type="caution">
    <text evidence="7">The sequence shown here is derived from an EMBL/GenBank/DDBJ whole genome shotgun (WGS) entry which is preliminary data.</text>
</comment>
<feature type="compositionally biased region" description="Acidic residues" evidence="6">
    <location>
        <begin position="1155"/>
        <end position="1166"/>
    </location>
</feature>
<dbReference type="Pfam" id="PF20168">
    <property type="entry name" value="PDS5"/>
    <property type="match status" value="1"/>
</dbReference>
<gene>
    <name evidence="7" type="ORF">FMOSSE_LOCUS3481</name>
</gene>
<name>A0A9N8WP27_FUNMO</name>
<keyword evidence="4" id="KW-0539">Nucleus</keyword>
<reference evidence="7" key="1">
    <citation type="submission" date="2021-06" db="EMBL/GenBank/DDBJ databases">
        <authorList>
            <person name="Kallberg Y."/>
            <person name="Tangrot J."/>
            <person name="Rosling A."/>
        </authorList>
    </citation>
    <scope>NUCLEOTIDE SEQUENCE</scope>
    <source>
        <strain evidence="7">87-6 pot B 2015</strain>
    </source>
</reference>
<dbReference type="GO" id="GO:0007064">
    <property type="term" value="P:mitotic sister chromatid cohesion"/>
    <property type="evidence" value="ECO:0007669"/>
    <property type="project" value="InterPro"/>
</dbReference>
<protein>
    <submittedName>
        <fullName evidence="7">9027_t:CDS:1</fullName>
    </submittedName>
</protein>
<comment type="subcellular location">
    <subcellularLocation>
        <location evidence="1">Nucleus</location>
    </subcellularLocation>
</comment>
<evidence type="ECO:0000256" key="3">
    <source>
        <dbReference type="ARBA" id="ARBA00022776"/>
    </source>
</evidence>
<dbReference type="Proteomes" id="UP000789375">
    <property type="component" value="Unassembled WGS sequence"/>
</dbReference>
<organism evidence="7 8">
    <name type="scientific">Funneliformis mosseae</name>
    <name type="common">Endomycorrhizal fungus</name>
    <name type="synonym">Glomus mosseae</name>
    <dbReference type="NCBI Taxonomy" id="27381"/>
    <lineage>
        <taxon>Eukaryota</taxon>
        <taxon>Fungi</taxon>
        <taxon>Fungi incertae sedis</taxon>
        <taxon>Mucoromycota</taxon>
        <taxon>Glomeromycotina</taxon>
        <taxon>Glomeromycetes</taxon>
        <taxon>Glomerales</taxon>
        <taxon>Glomeraceae</taxon>
        <taxon>Funneliformis</taxon>
    </lineage>
</organism>
<evidence type="ECO:0000256" key="5">
    <source>
        <dbReference type="ARBA" id="ARBA00023306"/>
    </source>
</evidence>
<dbReference type="InterPro" id="IPR016024">
    <property type="entry name" value="ARM-type_fold"/>
</dbReference>
<dbReference type="PANTHER" id="PTHR12663:SF0">
    <property type="entry name" value="PRECOCIOUS DISSOCIATION OF SISTERS 5, ISOFORM A"/>
    <property type="match status" value="1"/>
</dbReference>
<keyword evidence="8" id="KW-1185">Reference proteome</keyword>
<keyword evidence="3" id="KW-0498">Mitosis</keyword>
<dbReference type="GO" id="GO:0005634">
    <property type="term" value="C:nucleus"/>
    <property type="evidence" value="ECO:0007669"/>
    <property type="project" value="UniProtKB-SubCell"/>
</dbReference>
<keyword evidence="5" id="KW-0131">Cell cycle</keyword>
<dbReference type="CDD" id="cd19953">
    <property type="entry name" value="PDS5"/>
    <property type="match status" value="1"/>
</dbReference>
<keyword evidence="2" id="KW-0132">Cell division</keyword>
<evidence type="ECO:0000256" key="2">
    <source>
        <dbReference type="ARBA" id="ARBA00022618"/>
    </source>
</evidence>
<evidence type="ECO:0000313" key="7">
    <source>
        <dbReference type="EMBL" id="CAG8490002.1"/>
    </source>
</evidence>
<dbReference type="GO" id="GO:0006281">
    <property type="term" value="P:DNA repair"/>
    <property type="evidence" value="ECO:0007669"/>
    <property type="project" value="TreeGrafter"/>
</dbReference>
<feature type="compositionally biased region" description="Polar residues" evidence="6">
    <location>
        <begin position="1132"/>
        <end position="1142"/>
    </location>
</feature>
<dbReference type="InterPro" id="IPR039776">
    <property type="entry name" value="Pds5"/>
</dbReference>
<evidence type="ECO:0000256" key="4">
    <source>
        <dbReference type="ARBA" id="ARBA00023242"/>
    </source>
</evidence>
<dbReference type="AlphaFoldDB" id="A0A9N8WP27"/>
<feature type="region of interest" description="Disordered" evidence="6">
    <location>
        <begin position="1077"/>
        <end position="1166"/>
    </location>
</feature>
<sequence>MSTGRSSTRPSRLQFKLNFVSAASQKIISTPELVKRLKNLFGEVSVMDQEQVDLDSLKGVTRDLINANLISHKDQGVKAYVACCISDLLRLYAPDAPYNARELKNIGDKDGPYFDLYFHLLENLARVKIVLLILDLPNCEELLIELFRDFFDIIRSDMSNIVHSHMVDILEQLINESDGLPQDMIDVILAQFLKQRKDENPTAYQLASEVCNRATDKLQRYVCQYFTDVIVEADRNGTSTEELNDFKTAHDLIKELNRAAPGLLLNVIPQLEEELKLDDTPLRLLATQVLGEMFSEKDSTLASRYENVWKIRNDKISDVRCAWIEYCLPLYINHHELAKQINEAIISKMSDPDDKVRIAVCKVFGQLEYECASKLVEKELFFELAQRCRDRKHGVRQEAIKALARLYNMAYNEIVDHDENAIEKFGWIPSELLNTLYLNDNEVIVCVEKAMHEEILAFNHGDSARMDRMIVVFGSLDSKAKRGFFSLLLQRQIDAISDMKSFLSICEKYNGDSNNEKLSNILNQTVERISEKLPDPMKSKNHLSVFAKIQDTRVYKLIRDCMNPQSDYKTVRSSAKDALNRIEQIAASSFETLSILIRRISLTIINRDLVPLLMNKVKSDGEQNAHSIAYELFTEISSRFPVIFRSHLEKLTMLLKEEDESAMIVENSLEALSKFAKTFPDEVPHDRETIQRYIQFALNGSSRQAKFASIILIHVQKQLICNDLFNKIIPNLLVNSPKIISYLSALSQCALYTPTIYEQKSDTITNFIIKELIMKNHNSIVVDKTIWVDDDELDDECIKVLVNRLLAISDTDNALDLANPVFKLLWKLIREGGELLPDESTRPSHKSRLRLAAVRSVLKLARKTIYDTMISITEFQKLALMIQDTCYNVRFAFASQLIKYCGKHQLTTRFLTIFFLIAHDPDVTIREMVKAFLTRYSLASRTIRDKSMHLEMSLAQLIHLLSHHPEFSREPNTLNEFVVYIDFYLDTIANAENVSLLSYIVGRLKQNLYILSDLSQYLIRIKCKSHSWALHAFPGQVELPRNLFKSLPNPEVISEIMKKNHIPNEFLKILEMKLESTNSKSSKSSKSDKTKINKRGRKPSGQASNKKRKADDYHGIPSTSTRKTVPRAAKSNIKSMAIISTSSEEELDSNNASEADSDVELNDDGE</sequence>
<dbReference type="PANTHER" id="PTHR12663">
    <property type="entry name" value="ANDROGEN INDUCED INHIBITOR OF PROLIFERATION AS3 / PDS5-RELATED"/>
    <property type="match status" value="1"/>
</dbReference>
<accession>A0A9N8WP27</accession>